<proteinExistence type="predicted"/>
<dbReference type="EMBL" id="SLXK01000053">
    <property type="protein sequence ID" value="TCP20284.1"/>
    <property type="molecule type" value="Genomic_DNA"/>
</dbReference>
<dbReference type="RefSeq" id="WP_132748046.1">
    <property type="nucleotide sequence ID" value="NZ_SLXK01000053.1"/>
</dbReference>
<accession>A0A4R2NGP6</accession>
<evidence type="ECO:0000313" key="2">
    <source>
        <dbReference type="Proteomes" id="UP000295416"/>
    </source>
</evidence>
<dbReference type="Proteomes" id="UP000295416">
    <property type="component" value="Unassembled WGS sequence"/>
</dbReference>
<dbReference type="SUPFAM" id="SSF55718">
    <property type="entry name" value="SCP-like"/>
    <property type="match status" value="1"/>
</dbReference>
<keyword evidence="2" id="KW-1185">Reference proteome</keyword>
<dbReference type="Gene3D" id="3.30.1050.10">
    <property type="entry name" value="SCP2 sterol-binding domain"/>
    <property type="match status" value="1"/>
</dbReference>
<dbReference type="OrthoDB" id="9804656at2"/>
<dbReference type="AlphaFoldDB" id="A0A4R2NGP6"/>
<reference evidence="1 2" key="1">
    <citation type="submission" date="2019-03" db="EMBL/GenBank/DDBJ databases">
        <title>Genomic Encyclopedia of Type Strains, Phase IV (KMG-IV): sequencing the most valuable type-strain genomes for metagenomic binning, comparative biology and taxonomic classification.</title>
        <authorList>
            <person name="Goeker M."/>
        </authorList>
    </citation>
    <scope>NUCLEOTIDE SEQUENCE [LARGE SCALE GENOMIC DNA]</scope>
    <source>
        <strain evidence="1 2">DSM 19377</strain>
    </source>
</reference>
<name>A0A4R2NGP6_9BACL</name>
<protein>
    <submittedName>
        <fullName evidence="1">Uncharacterized protein</fullName>
    </submittedName>
</protein>
<evidence type="ECO:0000313" key="1">
    <source>
        <dbReference type="EMBL" id="TCP20284.1"/>
    </source>
</evidence>
<comment type="caution">
    <text evidence="1">The sequence shown here is derived from an EMBL/GenBank/DDBJ whole genome shotgun (WGS) entry which is preliminary data.</text>
</comment>
<organism evidence="1 2">
    <name type="scientific">Scopulibacillus darangshiensis</name>
    <dbReference type="NCBI Taxonomy" id="442528"/>
    <lineage>
        <taxon>Bacteria</taxon>
        <taxon>Bacillati</taxon>
        <taxon>Bacillota</taxon>
        <taxon>Bacilli</taxon>
        <taxon>Bacillales</taxon>
        <taxon>Sporolactobacillaceae</taxon>
        <taxon>Scopulibacillus</taxon>
    </lineage>
</organism>
<gene>
    <name evidence="1" type="ORF">EV207_1531</name>
</gene>
<dbReference type="InterPro" id="IPR036527">
    <property type="entry name" value="SCP2_sterol-bd_dom_sf"/>
</dbReference>
<sequence length="72" mass="8192">MFYEEDFKNADSVTDYSLDEIWAQVERALNENPEHHDSMSTVYQYDIKGADGKESIAYQLNLINGTAKVGKS</sequence>